<feature type="binding site" evidence="7">
    <location>
        <position position="143"/>
    </location>
    <ligand>
        <name>substrate</name>
    </ligand>
</feature>
<comment type="caution">
    <text evidence="7">Lacks conserved residue(s) required for the propagation of feature annotation.</text>
</comment>
<dbReference type="HAMAP" id="MF_00109">
    <property type="entry name" value="Shikimate_kinase"/>
    <property type="match status" value="1"/>
</dbReference>
<proteinExistence type="inferred from homology"/>
<dbReference type="CDD" id="cd00464">
    <property type="entry name" value="SK"/>
    <property type="match status" value="1"/>
</dbReference>
<feature type="binding site" evidence="7">
    <location>
        <position position="56"/>
    </location>
    <ligand>
        <name>substrate</name>
    </ligand>
</feature>
<keyword evidence="3 7" id="KW-0547">Nucleotide-binding</keyword>
<keyword evidence="7" id="KW-0460">Magnesium</keyword>
<dbReference type="Pfam" id="PF01202">
    <property type="entry name" value="SKI"/>
    <property type="match status" value="1"/>
</dbReference>
<feature type="binding site" evidence="7">
    <location>
        <position position="79"/>
    </location>
    <ligand>
        <name>substrate</name>
    </ligand>
</feature>
<evidence type="ECO:0000313" key="8">
    <source>
        <dbReference type="EMBL" id="SHJ00337.1"/>
    </source>
</evidence>
<feature type="binding site" evidence="7">
    <location>
        <position position="120"/>
    </location>
    <ligand>
        <name>ATP</name>
        <dbReference type="ChEBI" id="CHEBI:30616"/>
    </ligand>
</feature>
<comment type="subcellular location">
    <subcellularLocation>
        <location evidence="7">Cytoplasm</location>
    </subcellularLocation>
</comment>
<evidence type="ECO:0000256" key="6">
    <source>
        <dbReference type="ARBA" id="ARBA00023141"/>
    </source>
</evidence>
<dbReference type="PRINTS" id="PR01100">
    <property type="entry name" value="SHIKIMTKNASE"/>
</dbReference>
<dbReference type="OrthoDB" id="9800332at2"/>
<accession>A0A1M6FRL5</accession>
<keyword evidence="9" id="KW-1185">Reference proteome</keyword>
<name>A0A1M6FRL5_9FLAO</name>
<comment type="catalytic activity">
    <reaction evidence="7">
        <text>shikimate + ATP = 3-phosphoshikimate + ADP + H(+)</text>
        <dbReference type="Rhea" id="RHEA:13121"/>
        <dbReference type="ChEBI" id="CHEBI:15378"/>
        <dbReference type="ChEBI" id="CHEBI:30616"/>
        <dbReference type="ChEBI" id="CHEBI:36208"/>
        <dbReference type="ChEBI" id="CHEBI:145989"/>
        <dbReference type="ChEBI" id="CHEBI:456216"/>
        <dbReference type="EC" id="2.7.1.71"/>
    </reaction>
</comment>
<dbReference type="InterPro" id="IPR027417">
    <property type="entry name" value="P-loop_NTPase"/>
</dbReference>
<reference evidence="8 9" key="1">
    <citation type="submission" date="2016-11" db="EMBL/GenBank/DDBJ databases">
        <authorList>
            <person name="Jaros S."/>
            <person name="Januszkiewicz K."/>
            <person name="Wedrychowicz H."/>
        </authorList>
    </citation>
    <scope>NUCLEOTIDE SEQUENCE [LARGE SCALE GENOMIC DNA]</scope>
    <source>
        <strain evidence="8 9">CGMCC 1.12213</strain>
    </source>
</reference>
<dbReference type="RefSeq" id="WP_019388166.1">
    <property type="nucleotide sequence ID" value="NZ_ALIH01000010.1"/>
</dbReference>
<keyword evidence="7" id="KW-0963">Cytoplasm</keyword>
<evidence type="ECO:0000256" key="3">
    <source>
        <dbReference type="ARBA" id="ARBA00022741"/>
    </source>
</evidence>
<feature type="binding site" evidence="7">
    <location>
        <begin position="10"/>
        <end position="15"/>
    </location>
    <ligand>
        <name>ATP</name>
        <dbReference type="ChEBI" id="CHEBI:30616"/>
    </ligand>
</feature>
<keyword evidence="1 7" id="KW-0028">Amino-acid biosynthesis</keyword>
<dbReference type="Proteomes" id="UP000184396">
    <property type="component" value="Unassembled WGS sequence"/>
</dbReference>
<comment type="similarity">
    <text evidence="7">Belongs to the shikimate kinase family.</text>
</comment>
<comment type="pathway">
    <text evidence="7">Metabolic intermediate biosynthesis; chorismate biosynthesis; chorismate from D-erythrose 4-phosphate and phosphoenolpyruvate: step 5/7.</text>
</comment>
<sequence length="173" mass="19882">MIIVLIGYMASGKTSVGKKLAKKLNYKFIDLDDYIVEKENMSVTEVFKEKGEIYFRKQESIYLNKLLKSKKNRVLSVGGGTPCYSGNMDVILNSKNVKSIYLKASLNTLVEKLMRKKATRPLIAHIETETEMTEFIGKHLFERVQFYNQAEIQVSIDNKSKDDIVEDIILELF</sequence>
<dbReference type="AlphaFoldDB" id="A0A1M6FRL5"/>
<comment type="function">
    <text evidence="7">Catalyzes the specific phosphorylation of the 3-hydroxyl group of shikimic acid using ATP as a cosubstrate.</text>
</comment>
<protein>
    <recommendedName>
        <fullName evidence="7">Shikimate kinase</fullName>
        <shortName evidence="7">SK</shortName>
        <ecNumber evidence="7">2.7.1.71</ecNumber>
    </recommendedName>
</protein>
<dbReference type="GO" id="GO:0009423">
    <property type="term" value="P:chorismate biosynthetic process"/>
    <property type="evidence" value="ECO:0007669"/>
    <property type="project" value="UniProtKB-UniRule"/>
</dbReference>
<dbReference type="STRING" id="1178825.SAMN05216261_2445"/>
<dbReference type="PANTHER" id="PTHR21087">
    <property type="entry name" value="SHIKIMATE KINASE"/>
    <property type="match status" value="1"/>
</dbReference>
<dbReference type="PANTHER" id="PTHR21087:SF16">
    <property type="entry name" value="SHIKIMATE KINASE 1, CHLOROPLASTIC"/>
    <property type="match status" value="1"/>
</dbReference>
<dbReference type="Gene3D" id="3.40.50.300">
    <property type="entry name" value="P-loop containing nucleotide triphosphate hydrolases"/>
    <property type="match status" value="1"/>
</dbReference>
<dbReference type="GO" id="GO:0000287">
    <property type="term" value="F:magnesium ion binding"/>
    <property type="evidence" value="ECO:0007669"/>
    <property type="project" value="UniProtKB-UniRule"/>
</dbReference>
<organism evidence="8 9">
    <name type="scientific">Algibacter luteus</name>
    <dbReference type="NCBI Taxonomy" id="1178825"/>
    <lineage>
        <taxon>Bacteria</taxon>
        <taxon>Pseudomonadati</taxon>
        <taxon>Bacteroidota</taxon>
        <taxon>Flavobacteriia</taxon>
        <taxon>Flavobacteriales</taxon>
        <taxon>Flavobacteriaceae</taxon>
        <taxon>Algibacter</taxon>
    </lineage>
</organism>
<dbReference type="SUPFAM" id="SSF52540">
    <property type="entry name" value="P-loop containing nucleoside triphosphate hydrolases"/>
    <property type="match status" value="1"/>
</dbReference>
<dbReference type="InterPro" id="IPR031322">
    <property type="entry name" value="Shikimate/glucono_kinase"/>
</dbReference>
<dbReference type="EMBL" id="FQYK01000006">
    <property type="protein sequence ID" value="SHJ00337.1"/>
    <property type="molecule type" value="Genomic_DNA"/>
</dbReference>
<dbReference type="InterPro" id="IPR000623">
    <property type="entry name" value="Shikimate_kinase/TSH1"/>
</dbReference>
<evidence type="ECO:0000256" key="5">
    <source>
        <dbReference type="ARBA" id="ARBA00022840"/>
    </source>
</evidence>
<dbReference type="GO" id="GO:0005524">
    <property type="term" value="F:ATP binding"/>
    <property type="evidence" value="ECO:0007669"/>
    <property type="project" value="UniProtKB-UniRule"/>
</dbReference>
<keyword evidence="6 7" id="KW-0057">Aromatic amino acid biosynthesis</keyword>
<keyword evidence="2 7" id="KW-0808">Transferase</keyword>
<keyword evidence="5 7" id="KW-0067">ATP-binding</keyword>
<gene>
    <name evidence="7" type="primary">aroK</name>
    <name evidence="8" type="ORF">SAMN05216261_2445</name>
</gene>
<dbReference type="GO" id="GO:0004765">
    <property type="term" value="F:shikimate kinase activity"/>
    <property type="evidence" value="ECO:0007669"/>
    <property type="project" value="UniProtKB-UniRule"/>
</dbReference>
<dbReference type="GO" id="GO:0008652">
    <property type="term" value="P:amino acid biosynthetic process"/>
    <property type="evidence" value="ECO:0007669"/>
    <property type="project" value="UniProtKB-KW"/>
</dbReference>
<dbReference type="GO" id="GO:0005829">
    <property type="term" value="C:cytosol"/>
    <property type="evidence" value="ECO:0007669"/>
    <property type="project" value="TreeGrafter"/>
</dbReference>
<comment type="cofactor">
    <cofactor evidence="7">
        <name>Mg(2+)</name>
        <dbReference type="ChEBI" id="CHEBI:18420"/>
    </cofactor>
    <text evidence="7">Binds 1 Mg(2+) ion per subunit.</text>
</comment>
<evidence type="ECO:0000256" key="1">
    <source>
        <dbReference type="ARBA" id="ARBA00022605"/>
    </source>
</evidence>
<evidence type="ECO:0000256" key="7">
    <source>
        <dbReference type="HAMAP-Rule" id="MF_00109"/>
    </source>
</evidence>
<dbReference type="UniPathway" id="UPA00053">
    <property type="reaction ID" value="UER00088"/>
</dbReference>
<evidence type="ECO:0000313" key="9">
    <source>
        <dbReference type="Proteomes" id="UP000184396"/>
    </source>
</evidence>
<dbReference type="GO" id="GO:0009073">
    <property type="term" value="P:aromatic amino acid family biosynthetic process"/>
    <property type="evidence" value="ECO:0007669"/>
    <property type="project" value="UniProtKB-KW"/>
</dbReference>
<keyword evidence="7" id="KW-0479">Metal-binding</keyword>
<dbReference type="eggNOG" id="COG0703">
    <property type="taxonomic scope" value="Bacteria"/>
</dbReference>
<comment type="subunit">
    <text evidence="7">Monomer.</text>
</comment>
<evidence type="ECO:0000256" key="4">
    <source>
        <dbReference type="ARBA" id="ARBA00022777"/>
    </source>
</evidence>
<evidence type="ECO:0000256" key="2">
    <source>
        <dbReference type="ARBA" id="ARBA00022679"/>
    </source>
</evidence>
<keyword evidence="4 7" id="KW-0418">Kinase</keyword>
<dbReference type="EC" id="2.7.1.71" evidence="7"/>
<feature type="binding site" evidence="7">
    <location>
        <position position="32"/>
    </location>
    <ligand>
        <name>substrate</name>
    </ligand>
</feature>
<feature type="binding site" evidence="7">
    <location>
        <position position="14"/>
    </location>
    <ligand>
        <name>Mg(2+)</name>
        <dbReference type="ChEBI" id="CHEBI:18420"/>
    </ligand>
</feature>